<protein>
    <recommendedName>
        <fullName evidence="3">DNA topoisomerase type IA zn finger domain-containing protein</fullName>
    </recommendedName>
</protein>
<evidence type="ECO:0008006" key="3">
    <source>
        <dbReference type="Google" id="ProtNLM"/>
    </source>
</evidence>
<reference evidence="1 2" key="1">
    <citation type="submission" date="2020-08" db="EMBL/GenBank/DDBJ databases">
        <title>Whole genome shotgun sequence of Actinoplanes ianthinogenes NBRC 13996.</title>
        <authorList>
            <person name="Komaki H."/>
            <person name="Tamura T."/>
        </authorList>
    </citation>
    <scope>NUCLEOTIDE SEQUENCE [LARGE SCALE GENOMIC DNA]</scope>
    <source>
        <strain evidence="1 2">NBRC 13996</strain>
    </source>
</reference>
<gene>
    <name evidence="1" type="ORF">Aiant_59950</name>
</gene>
<dbReference type="EMBL" id="AP023356">
    <property type="protein sequence ID" value="BCJ45338.1"/>
    <property type="molecule type" value="Genomic_DNA"/>
</dbReference>
<sequence>MSRVYHPDVLIGHDAVSGIEWDRHRREGLTVGACPKCRTSMLQPGEPYEIGRRVWYPATCRSKTCDYETTGAGPRPPKVQKGAA</sequence>
<evidence type="ECO:0000313" key="2">
    <source>
        <dbReference type="Proteomes" id="UP000676967"/>
    </source>
</evidence>
<dbReference type="RefSeq" id="WP_189336332.1">
    <property type="nucleotide sequence ID" value="NZ_AP023356.1"/>
</dbReference>
<proteinExistence type="predicted"/>
<name>A0ABN6CK30_9ACTN</name>
<keyword evidence="2" id="KW-1185">Reference proteome</keyword>
<dbReference type="Proteomes" id="UP000676967">
    <property type="component" value="Chromosome"/>
</dbReference>
<evidence type="ECO:0000313" key="1">
    <source>
        <dbReference type="EMBL" id="BCJ45338.1"/>
    </source>
</evidence>
<accession>A0ABN6CK30</accession>
<organism evidence="1 2">
    <name type="scientific">Actinoplanes ianthinogenes</name>
    <dbReference type="NCBI Taxonomy" id="122358"/>
    <lineage>
        <taxon>Bacteria</taxon>
        <taxon>Bacillati</taxon>
        <taxon>Actinomycetota</taxon>
        <taxon>Actinomycetes</taxon>
        <taxon>Micromonosporales</taxon>
        <taxon>Micromonosporaceae</taxon>
        <taxon>Actinoplanes</taxon>
    </lineage>
</organism>